<dbReference type="EMBL" id="BKCJ010007903">
    <property type="protein sequence ID" value="GEU79583.1"/>
    <property type="molecule type" value="Genomic_DNA"/>
</dbReference>
<evidence type="ECO:0000313" key="2">
    <source>
        <dbReference type="EMBL" id="GEU79583.1"/>
    </source>
</evidence>
<dbReference type="AlphaFoldDB" id="A0A6L2N0D1"/>
<organism evidence="2">
    <name type="scientific">Tanacetum cinerariifolium</name>
    <name type="common">Dalmatian daisy</name>
    <name type="synonym">Chrysanthemum cinerariifolium</name>
    <dbReference type="NCBI Taxonomy" id="118510"/>
    <lineage>
        <taxon>Eukaryota</taxon>
        <taxon>Viridiplantae</taxon>
        <taxon>Streptophyta</taxon>
        <taxon>Embryophyta</taxon>
        <taxon>Tracheophyta</taxon>
        <taxon>Spermatophyta</taxon>
        <taxon>Magnoliopsida</taxon>
        <taxon>eudicotyledons</taxon>
        <taxon>Gunneridae</taxon>
        <taxon>Pentapetalae</taxon>
        <taxon>asterids</taxon>
        <taxon>campanulids</taxon>
        <taxon>Asterales</taxon>
        <taxon>Asteraceae</taxon>
        <taxon>Asteroideae</taxon>
        <taxon>Anthemideae</taxon>
        <taxon>Anthemidinae</taxon>
        <taxon>Tanacetum</taxon>
    </lineage>
</organism>
<protein>
    <submittedName>
        <fullName evidence="2">Uncharacterized protein</fullName>
    </submittedName>
</protein>
<evidence type="ECO:0000256" key="1">
    <source>
        <dbReference type="SAM" id="MobiDB-lite"/>
    </source>
</evidence>
<proteinExistence type="predicted"/>
<feature type="compositionally biased region" description="Acidic residues" evidence="1">
    <location>
        <begin position="243"/>
        <end position="268"/>
    </location>
</feature>
<reference evidence="2" key="1">
    <citation type="journal article" date="2019" name="Sci. Rep.">
        <title>Draft genome of Tanacetum cinerariifolium, the natural source of mosquito coil.</title>
        <authorList>
            <person name="Yamashiro T."/>
            <person name="Shiraishi A."/>
            <person name="Satake H."/>
            <person name="Nakayama K."/>
        </authorList>
    </citation>
    <scope>NUCLEOTIDE SEQUENCE</scope>
</reference>
<accession>A0A6L2N0D1</accession>
<name>A0A6L2N0D1_TANCI</name>
<sequence>MPYMVSYKGDLYKLLLVKIMAASAIAISSDSSDESVGSPLSQVILFGDIPTIISSISMVALETSTTAHFITSLPATLPFLYTDSSDGPPSQDPYAITVARRRSRVTACSSSPFDFLIAPVTALLGTYRRAAIMIQPEEAIPLDQRPSSSSSPMDSLPVHSPGLDAPDQAYSGSSTRVISPRLGYPLRPLHLSSYSAGPSRKRCRSLADSVPSSTPVMGSLAPTHANLLPPRKRFRDSYSSETSMEEDTEMDTTETEDDRELDTVDGDDVSDHIEVDPRDDREDFEASVGDIVVLGIDSRSVSMVDEEIIEPVRGDSSSSSGTRDGTVRSLRSENLKVRALLCIEIDHVDSLRLHMSRSQEEFRQIRDDRDDLRRKLRRLESFTEGRLGFYP</sequence>
<gene>
    <name evidence="2" type="ORF">Tci_051561</name>
</gene>
<comment type="caution">
    <text evidence="2">The sequence shown here is derived from an EMBL/GenBank/DDBJ whole genome shotgun (WGS) entry which is preliminary data.</text>
</comment>
<feature type="region of interest" description="Disordered" evidence="1">
    <location>
        <begin position="195"/>
        <end position="275"/>
    </location>
</feature>
<feature type="compositionally biased region" description="Low complexity" evidence="1">
    <location>
        <begin position="146"/>
        <end position="160"/>
    </location>
</feature>
<feature type="region of interest" description="Disordered" evidence="1">
    <location>
        <begin position="139"/>
        <end position="176"/>
    </location>
</feature>